<sequence>MRYALELDARDWKCPRPLIETKLALRRLSPGQKMRLMISDSGSQRDIPKWLSSVGIEYAIMPHHHEAMEIIILKREHDV</sequence>
<dbReference type="PANTHER" id="PTHR33279:SF19">
    <property type="entry name" value="SSL1707 PROTEIN"/>
    <property type="match status" value="1"/>
</dbReference>
<dbReference type="SUPFAM" id="SSF64307">
    <property type="entry name" value="SirA-like"/>
    <property type="match status" value="1"/>
</dbReference>
<dbReference type="InterPro" id="IPR036868">
    <property type="entry name" value="TusA-like_sf"/>
</dbReference>
<evidence type="ECO:0000313" key="3">
    <source>
        <dbReference type="EMBL" id="TLU61316.1"/>
    </source>
</evidence>
<evidence type="ECO:0000313" key="4">
    <source>
        <dbReference type="Proteomes" id="UP000307790"/>
    </source>
</evidence>
<evidence type="ECO:0000259" key="2">
    <source>
        <dbReference type="Pfam" id="PF01206"/>
    </source>
</evidence>
<dbReference type="Pfam" id="PF01206">
    <property type="entry name" value="TusA"/>
    <property type="match status" value="1"/>
</dbReference>
<comment type="similarity">
    <text evidence="1">Belongs to the sulfur carrier protein TusA family.</text>
</comment>
<keyword evidence="4" id="KW-1185">Reference proteome</keyword>
<dbReference type="OrthoDB" id="9797352at2"/>
<name>A0A5R9ICK5_9GAMM</name>
<dbReference type="Proteomes" id="UP000307790">
    <property type="component" value="Unassembled WGS sequence"/>
</dbReference>
<dbReference type="GO" id="GO:0016740">
    <property type="term" value="F:transferase activity"/>
    <property type="evidence" value="ECO:0007669"/>
    <property type="project" value="UniProtKB-KW"/>
</dbReference>
<dbReference type="PANTHER" id="PTHR33279">
    <property type="entry name" value="SULFUR CARRIER PROTEIN YEDF-RELATED"/>
    <property type="match status" value="1"/>
</dbReference>
<dbReference type="CDD" id="cd00291">
    <property type="entry name" value="SirA_YedF_YeeD"/>
    <property type="match status" value="1"/>
</dbReference>
<gene>
    <name evidence="3" type="ORF">FE810_15000</name>
</gene>
<accession>A0A5R9ICK5</accession>
<proteinExistence type="inferred from homology"/>
<comment type="caution">
    <text evidence="3">The sequence shown here is derived from an EMBL/GenBank/DDBJ whole genome shotgun (WGS) entry which is preliminary data.</text>
</comment>
<keyword evidence="3" id="KW-0808">Transferase</keyword>
<protein>
    <submittedName>
        <fullName evidence="3">Sulfurtransferase TusA family protein</fullName>
    </submittedName>
</protein>
<dbReference type="EMBL" id="VCBC01000017">
    <property type="protein sequence ID" value="TLU61316.1"/>
    <property type="molecule type" value="Genomic_DNA"/>
</dbReference>
<dbReference type="InterPro" id="IPR001455">
    <property type="entry name" value="TusA-like"/>
</dbReference>
<organism evidence="3 4">
    <name type="scientific">Thalassotalea litorea</name>
    <dbReference type="NCBI Taxonomy" id="2020715"/>
    <lineage>
        <taxon>Bacteria</taxon>
        <taxon>Pseudomonadati</taxon>
        <taxon>Pseudomonadota</taxon>
        <taxon>Gammaproteobacteria</taxon>
        <taxon>Alteromonadales</taxon>
        <taxon>Colwelliaceae</taxon>
        <taxon>Thalassotalea</taxon>
    </lineage>
</organism>
<dbReference type="AlphaFoldDB" id="A0A5R9ICK5"/>
<evidence type="ECO:0000256" key="1">
    <source>
        <dbReference type="ARBA" id="ARBA00008984"/>
    </source>
</evidence>
<dbReference type="Gene3D" id="3.30.110.40">
    <property type="entry name" value="TusA-like domain"/>
    <property type="match status" value="1"/>
</dbReference>
<reference evidence="3 4" key="1">
    <citation type="submission" date="2019-05" db="EMBL/GenBank/DDBJ databases">
        <title>Genome sequences of Thalassotalea litorea 1K03283.</title>
        <authorList>
            <person name="Zhang D."/>
        </authorList>
    </citation>
    <scope>NUCLEOTIDE SEQUENCE [LARGE SCALE GENOMIC DNA]</scope>
    <source>
        <strain evidence="3 4">MCCC 1K03283</strain>
    </source>
</reference>
<dbReference type="RefSeq" id="WP_138321127.1">
    <property type="nucleotide sequence ID" value="NZ_VCBC01000017.1"/>
</dbReference>
<feature type="domain" description="UPF0033" evidence="2">
    <location>
        <begin position="6"/>
        <end position="73"/>
    </location>
</feature>